<name>A0ABR2Z6F7_9AGAR</name>
<gene>
    <name evidence="2" type="ORF">AAF712_016142</name>
</gene>
<dbReference type="Pfam" id="PF13417">
    <property type="entry name" value="GST_N_3"/>
    <property type="match status" value="1"/>
</dbReference>
<protein>
    <recommendedName>
        <fullName evidence="1">GST N-terminal domain-containing protein</fullName>
    </recommendedName>
</protein>
<dbReference type="SUPFAM" id="SSF52833">
    <property type="entry name" value="Thioredoxin-like"/>
    <property type="match status" value="1"/>
</dbReference>
<sequence>MKTANSSTTGSFALNYKKIPFTVVNLSLDSLELTAKSVGAAPTTTKADGTPKYTVPFIHDHNSSKTVSDSLDVAKYLDKAYPDSPKLFTEGSEKVQEDLINALTQAVGPIFPIVMLKTWDLMAEGMKEARGRRGEAAMYTSFPKFTKEQERDAWERAKKAFEDSAKRLNEDDNEYVFAKLVLAVLGSVVKMSFGEKSNEWRDMSSWAGGFVGKVTDATLGYESQMVLE</sequence>
<proteinExistence type="predicted"/>
<dbReference type="Gene3D" id="3.40.30.10">
    <property type="entry name" value="Glutaredoxin"/>
    <property type="match status" value="1"/>
</dbReference>
<dbReference type="InterPro" id="IPR036249">
    <property type="entry name" value="Thioredoxin-like_sf"/>
</dbReference>
<dbReference type="Proteomes" id="UP001437256">
    <property type="component" value="Unassembled WGS sequence"/>
</dbReference>
<dbReference type="InterPro" id="IPR054416">
    <property type="entry name" value="GST_UstS-like_C"/>
</dbReference>
<dbReference type="PROSITE" id="PS50404">
    <property type="entry name" value="GST_NTER"/>
    <property type="match status" value="1"/>
</dbReference>
<dbReference type="InterPro" id="IPR004045">
    <property type="entry name" value="Glutathione_S-Trfase_N"/>
</dbReference>
<evidence type="ECO:0000313" key="3">
    <source>
        <dbReference type="Proteomes" id="UP001437256"/>
    </source>
</evidence>
<dbReference type="Gene3D" id="1.20.1050.10">
    <property type="match status" value="1"/>
</dbReference>
<accession>A0ABR2Z6F7</accession>
<dbReference type="Pfam" id="PF22041">
    <property type="entry name" value="GST_C_7"/>
    <property type="match status" value="1"/>
</dbReference>
<feature type="domain" description="GST N-terminal" evidence="1">
    <location>
        <begin position="1"/>
        <end position="85"/>
    </location>
</feature>
<reference evidence="2 3" key="1">
    <citation type="submission" date="2024-05" db="EMBL/GenBank/DDBJ databases">
        <title>A draft genome resource for the thread blight pathogen Marasmius tenuissimus strain MS-2.</title>
        <authorList>
            <person name="Yulfo-Soto G.E."/>
            <person name="Baruah I.K."/>
            <person name="Amoako-Attah I."/>
            <person name="Bukari Y."/>
            <person name="Meinhardt L.W."/>
            <person name="Bailey B.A."/>
            <person name="Cohen S.P."/>
        </authorList>
    </citation>
    <scope>NUCLEOTIDE SEQUENCE [LARGE SCALE GENOMIC DNA]</scope>
    <source>
        <strain evidence="2 3">MS-2</strain>
    </source>
</reference>
<organism evidence="2 3">
    <name type="scientific">Marasmius tenuissimus</name>
    <dbReference type="NCBI Taxonomy" id="585030"/>
    <lineage>
        <taxon>Eukaryota</taxon>
        <taxon>Fungi</taxon>
        <taxon>Dikarya</taxon>
        <taxon>Basidiomycota</taxon>
        <taxon>Agaricomycotina</taxon>
        <taxon>Agaricomycetes</taxon>
        <taxon>Agaricomycetidae</taxon>
        <taxon>Agaricales</taxon>
        <taxon>Marasmiineae</taxon>
        <taxon>Marasmiaceae</taxon>
        <taxon>Marasmius</taxon>
    </lineage>
</organism>
<keyword evidence="3" id="KW-1185">Reference proteome</keyword>
<dbReference type="EMBL" id="JBBXMP010000623">
    <property type="protein sequence ID" value="KAL0057225.1"/>
    <property type="molecule type" value="Genomic_DNA"/>
</dbReference>
<comment type="caution">
    <text evidence="2">The sequence shown here is derived from an EMBL/GenBank/DDBJ whole genome shotgun (WGS) entry which is preliminary data.</text>
</comment>
<evidence type="ECO:0000313" key="2">
    <source>
        <dbReference type="EMBL" id="KAL0057225.1"/>
    </source>
</evidence>
<evidence type="ECO:0000259" key="1">
    <source>
        <dbReference type="PROSITE" id="PS50404"/>
    </source>
</evidence>